<evidence type="ECO:0000313" key="4">
    <source>
        <dbReference type="Proteomes" id="UP000029864"/>
    </source>
</evidence>
<sequence>MRERTLVPSAGVEVVNGAWCCAGLDLATDDPAAACELGLVSVDWHWVGRSRRVRLALPGRWRSRPVPRGAMRAAAASVAHNAWGMLPWFGAVAALLLCGLVPDIAALAGVGWGLGLFLLSVLVHEAGHVVAFRVVGGPKAAGFLVSRGMRSHLVRPRLSRRADLTIIVAGPLSPLLAVGVLWPVVFASPVLFVVWCVLALSHALTLLVPVGDGANARDALRTPASAPRPT</sequence>
<dbReference type="AlphaFoldDB" id="A0A099JVS4"/>
<evidence type="ECO:0000313" key="5">
    <source>
        <dbReference type="Proteomes" id="UP000561726"/>
    </source>
</evidence>
<comment type="caution">
    <text evidence="2">The sequence shown here is derived from an EMBL/GenBank/DDBJ whole genome shotgun (WGS) entry which is preliminary data.</text>
</comment>
<dbReference type="STRING" id="1001240.GY21_01500"/>
<evidence type="ECO:0000313" key="2">
    <source>
        <dbReference type="EMBL" id="KGJ81777.1"/>
    </source>
</evidence>
<feature type="transmembrane region" description="Helical" evidence="1">
    <location>
        <begin position="166"/>
        <end position="186"/>
    </location>
</feature>
<keyword evidence="1" id="KW-0472">Membrane</keyword>
<feature type="transmembrane region" description="Helical" evidence="1">
    <location>
        <begin position="192"/>
        <end position="211"/>
    </location>
</feature>
<keyword evidence="4" id="KW-1185">Reference proteome</keyword>
<protein>
    <recommendedName>
        <fullName evidence="6">DUF3267 domain-containing protein</fullName>
    </recommendedName>
</protein>
<proteinExistence type="predicted"/>
<dbReference type="EMBL" id="JACHBQ010000001">
    <property type="protein sequence ID" value="MBB5642412.1"/>
    <property type="molecule type" value="Genomic_DNA"/>
</dbReference>
<keyword evidence="1" id="KW-0812">Transmembrane</keyword>
<dbReference type="Proteomes" id="UP000561726">
    <property type="component" value="Unassembled WGS sequence"/>
</dbReference>
<evidence type="ECO:0008006" key="6">
    <source>
        <dbReference type="Google" id="ProtNLM"/>
    </source>
</evidence>
<organism evidence="2 4">
    <name type="scientific">Cryobacterium roopkundense</name>
    <dbReference type="NCBI Taxonomy" id="1001240"/>
    <lineage>
        <taxon>Bacteria</taxon>
        <taxon>Bacillati</taxon>
        <taxon>Actinomycetota</taxon>
        <taxon>Actinomycetes</taxon>
        <taxon>Micrococcales</taxon>
        <taxon>Microbacteriaceae</taxon>
        <taxon>Cryobacterium</taxon>
    </lineage>
</organism>
<keyword evidence="1" id="KW-1133">Transmembrane helix</keyword>
<gene>
    <name evidence="3" type="ORF">BJ997_002960</name>
    <name evidence="2" type="ORF">GY21_01500</name>
</gene>
<dbReference type="EMBL" id="JPXF01000003">
    <property type="protein sequence ID" value="KGJ81777.1"/>
    <property type="molecule type" value="Genomic_DNA"/>
</dbReference>
<dbReference type="Proteomes" id="UP000029864">
    <property type="component" value="Unassembled WGS sequence"/>
</dbReference>
<name>A0A099JVS4_9MICO</name>
<evidence type="ECO:0000256" key="1">
    <source>
        <dbReference type="SAM" id="Phobius"/>
    </source>
</evidence>
<reference evidence="2 4" key="1">
    <citation type="submission" date="2014-08" db="EMBL/GenBank/DDBJ databases">
        <authorList>
            <person name="Sisinthy S."/>
        </authorList>
    </citation>
    <scope>NUCLEOTIDE SEQUENCE [LARGE SCALE GENOMIC DNA]</scope>
    <source>
        <strain evidence="2 4">RuG17</strain>
    </source>
</reference>
<dbReference type="RefSeq" id="WP_035834723.1">
    <property type="nucleotide sequence ID" value="NZ_JACHBQ010000001.1"/>
</dbReference>
<feature type="transmembrane region" description="Helical" evidence="1">
    <location>
        <begin position="88"/>
        <end position="114"/>
    </location>
</feature>
<accession>A0A099JVS4</accession>
<evidence type="ECO:0000313" key="3">
    <source>
        <dbReference type="EMBL" id="MBB5642412.1"/>
    </source>
</evidence>
<reference evidence="3 5" key="2">
    <citation type="submission" date="2020-08" db="EMBL/GenBank/DDBJ databases">
        <title>Sequencing the genomes of 1000 actinobacteria strains.</title>
        <authorList>
            <person name="Klenk H.-P."/>
        </authorList>
    </citation>
    <scope>NUCLEOTIDE SEQUENCE [LARGE SCALE GENOMIC DNA]</scope>
    <source>
        <strain evidence="3 5">DSM 21065</strain>
    </source>
</reference>